<comment type="caution">
    <text evidence="2">The sequence shown here is derived from an EMBL/GenBank/DDBJ whole genome shotgun (WGS) entry which is preliminary data.</text>
</comment>
<reference evidence="2 3" key="1">
    <citation type="journal article" date="2019" name="Environ. Microbiol.">
        <title>At the nexus of three kingdoms: the genome of the mycorrhizal fungus Gigaspora margarita provides insights into plant, endobacterial and fungal interactions.</title>
        <authorList>
            <person name="Venice F."/>
            <person name="Ghignone S."/>
            <person name="Salvioli di Fossalunga A."/>
            <person name="Amselem J."/>
            <person name="Novero M."/>
            <person name="Xianan X."/>
            <person name="Sedzielewska Toro K."/>
            <person name="Morin E."/>
            <person name="Lipzen A."/>
            <person name="Grigoriev I.V."/>
            <person name="Henrissat B."/>
            <person name="Martin F.M."/>
            <person name="Bonfante P."/>
        </authorList>
    </citation>
    <scope>NUCLEOTIDE SEQUENCE [LARGE SCALE GENOMIC DNA]</scope>
    <source>
        <strain evidence="2 3">BEG34</strain>
    </source>
</reference>
<name>A0A8H3WW38_GIGMA</name>
<evidence type="ECO:0000313" key="3">
    <source>
        <dbReference type="Proteomes" id="UP000439903"/>
    </source>
</evidence>
<dbReference type="Proteomes" id="UP000439903">
    <property type="component" value="Unassembled WGS sequence"/>
</dbReference>
<evidence type="ECO:0000313" key="2">
    <source>
        <dbReference type="EMBL" id="KAF0354931.1"/>
    </source>
</evidence>
<dbReference type="AlphaFoldDB" id="A0A8H3WW38"/>
<proteinExistence type="predicted"/>
<dbReference type="InterPro" id="IPR001810">
    <property type="entry name" value="F-box_dom"/>
</dbReference>
<dbReference type="Pfam" id="PF12937">
    <property type="entry name" value="F-box-like"/>
    <property type="match status" value="1"/>
</dbReference>
<dbReference type="InterPro" id="IPR032675">
    <property type="entry name" value="LRR_dom_sf"/>
</dbReference>
<feature type="domain" description="F-box" evidence="1">
    <location>
        <begin position="9"/>
        <end position="53"/>
    </location>
</feature>
<dbReference type="OrthoDB" id="2336592at2759"/>
<dbReference type="Gene3D" id="3.80.10.10">
    <property type="entry name" value="Ribonuclease Inhibitor"/>
    <property type="match status" value="1"/>
</dbReference>
<gene>
    <name evidence="2" type="ORF">F8M41_014936</name>
</gene>
<protein>
    <submittedName>
        <fullName evidence="2">F-box/lrr-repeat protein 2-like</fullName>
    </submittedName>
</protein>
<organism evidence="2 3">
    <name type="scientific">Gigaspora margarita</name>
    <dbReference type="NCBI Taxonomy" id="4874"/>
    <lineage>
        <taxon>Eukaryota</taxon>
        <taxon>Fungi</taxon>
        <taxon>Fungi incertae sedis</taxon>
        <taxon>Mucoromycota</taxon>
        <taxon>Glomeromycotina</taxon>
        <taxon>Glomeromycetes</taxon>
        <taxon>Diversisporales</taxon>
        <taxon>Gigasporaceae</taxon>
        <taxon>Gigaspora</taxon>
    </lineage>
</organism>
<sequence length="522" mass="60695">MGTTQTAPHLPPEILVEIFSIVGKYNIKSLYPCLLVNKYWCVSAALMLWKRPFEVTSLIDSAKLVSIYFLFFSKETKATLLNVDEIDVSHPTLRQPKIDYLAYLRHIDFNMVYRAVRMWISYQSLNKPFDLELKKKQSKQSNRIVEELGKLFTNGSSLYKLSLNTRSFEYMPKDEEPNYKSWPYNSGIRNSTYELREFICGGQFAKDNILQKLSELCNEIEIVSIYDSCGTSPQTLINFIKAQKRLKQIILTNWQTDSFSTLTSISTQIRTFRHIEFIRCSFPTAENGERFFCGLAKCSNLQVLKFENCNNLNTTLMKPLAKAEFPFLKTLSLDNDFTKDTPSTELKSIIENCKESLKEIILRINLSFYTDILETIAKFCPGLLKLNITIEKDKEMHQLISLFGSCKELIELIIINRRHILFDPWFFPCKSLVKLGNVIPSSLRRLELIGIEFDHQTWREFLNICPSSINYFVFDHPNTHYVKHVENYAAKHDKVIKDKGILEHSNGQMFVELRCKKKKDNA</sequence>
<keyword evidence="3" id="KW-1185">Reference proteome</keyword>
<evidence type="ECO:0000259" key="1">
    <source>
        <dbReference type="Pfam" id="PF12937"/>
    </source>
</evidence>
<dbReference type="SUPFAM" id="SSF52047">
    <property type="entry name" value="RNI-like"/>
    <property type="match status" value="1"/>
</dbReference>
<dbReference type="EMBL" id="WTPW01003077">
    <property type="protein sequence ID" value="KAF0354931.1"/>
    <property type="molecule type" value="Genomic_DNA"/>
</dbReference>
<accession>A0A8H3WW38</accession>